<keyword evidence="2" id="KW-0413">Isomerase</keyword>
<dbReference type="OrthoDB" id="75169at2759"/>
<sequence length="331" mass="36796">MAKLPVKYYVVDAFSDSAFKGNPAAVCLLEEERDEKWLQAVAAEFNIPDTCYLTRLSGSDSLDSSNPRFRLRWFTPVAEVKICGHATLAAAHTLFTSSLLNCDVIEFVTKSGTLTARKVADIQTIDGSNIQNHESQESFLIELDFPTIPMIDFNSAEFSPISKALNGTSVIDIKRTATEDDLIVILSSGETVVELQPQFDLICKCPGRGIIISGPAPLDSGFDYYYRFFCPKLQVNECNFLLPVSLLFRIMFGGSANCALALYWSKRLGKCDLVAYAASARSGVVNIHLDEQNQKVLLRGKAVTIMEGSYQFRHLELKLHFHVFCNEIIPL</sequence>
<proteinExistence type="inferred from homology"/>
<evidence type="ECO:0000313" key="3">
    <source>
        <dbReference type="EMBL" id="KAF3947734.1"/>
    </source>
</evidence>
<comment type="caution">
    <text evidence="3">The sequence shown here is derived from an EMBL/GenBank/DDBJ whole genome shotgun (WGS) entry which is preliminary data.</text>
</comment>
<gene>
    <name evidence="3" type="ORF">CMV_026170</name>
</gene>
<evidence type="ECO:0000313" key="4">
    <source>
        <dbReference type="Proteomes" id="UP000737018"/>
    </source>
</evidence>
<reference evidence="3" key="1">
    <citation type="submission" date="2020-03" db="EMBL/GenBank/DDBJ databases">
        <title>Castanea mollissima Vanexum genome sequencing.</title>
        <authorList>
            <person name="Staton M."/>
        </authorList>
    </citation>
    <scope>NUCLEOTIDE SEQUENCE</scope>
    <source>
        <tissue evidence="3">Leaf</tissue>
    </source>
</reference>
<dbReference type="Pfam" id="PF02567">
    <property type="entry name" value="PhzC-PhzF"/>
    <property type="match status" value="1"/>
</dbReference>
<name>A0A8J4QKK4_9ROSI</name>
<evidence type="ECO:0000256" key="1">
    <source>
        <dbReference type="ARBA" id="ARBA00008270"/>
    </source>
</evidence>
<dbReference type="PANTHER" id="PTHR13774">
    <property type="entry name" value="PHENAZINE BIOSYNTHESIS PROTEIN"/>
    <property type="match status" value="1"/>
</dbReference>
<dbReference type="PANTHER" id="PTHR13774:SF17">
    <property type="entry name" value="PHENAZINE BIOSYNTHESIS-LIKE DOMAIN-CONTAINING PROTEIN"/>
    <property type="match status" value="1"/>
</dbReference>
<dbReference type="PIRSF" id="PIRSF016184">
    <property type="entry name" value="PhzC_PhzF"/>
    <property type="match status" value="1"/>
</dbReference>
<dbReference type="AlphaFoldDB" id="A0A8J4QKK4"/>
<dbReference type="EMBL" id="JRKL02007440">
    <property type="protein sequence ID" value="KAF3947734.1"/>
    <property type="molecule type" value="Genomic_DNA"/>
</dbReference>
<dbReference type="Gene3D" id="3.10.310.10">
    <property type="entry name" value="Diaminopimelate Epimerase, Chain A, domain 1"/>
    <property type="match status" value="2"/>
</dbReference>
<dbReference type="Proteomes" id="UP000737018">
    <property type="component" value="Unassembled WGS sequence"/>
</dbReference>
<evidence type="ECO:0000256" key="2">
    <source>
        <dbReference type="ARBA" id="ARBA00023235"/>
    </source>
</evidence>
<keyword evidence="4" id="KW-1185">Reference proteome</keyword>
<comment type="similarity">
    <text evidence="1">Belongs to the PhzF family.</text>
</comment>
<dbReference type="SUPFAM" id="SSF54506">
    <property type="entry name" value="Diaminopimelate epimerase-like"/>
    <property type="match status" value="1"/>
</dbReference>
<dbReference type="GO" id="GO:0016853">
    <property type="term" value="F:isomerase activity"/>
    <property type="evidence" value="ECO:0007669"/>
    <property type="project" value="UniProtKB-KW"/>
</dbReference>
<accession>A0A8J4QKK4</accession>
<dbReference type="InterPro" id="IPR003719">
    <property type="entry name" value="Phenazine_PhzF-like"/>
</dbReference>
<dbReference type="GO" id="GO:0005737">
    <property type="term" value="C:cytoplasm"/>
    <property type="evidence" value="ECO:0007669"/>
    <property type="project" value="TreeGrafter"/>
</dbReference>
<protein>
    <submittedName>
        <fullName evidence="3">Uncharacterized protein</fullName>
    </submittedName>
</protein>
<organism evidence="3 4">
    <name type="scientific">Castanea mollissima</name>
    <name type="common">Chinese chestnut</name>
    <dbReference type="NCBI Taxonomy" id="60419"/>
    <lineage>
        <taxon>Eukaryota</taxon>
        <taxon>Viridiplantae</taxon>
        <taxon>Streptophyta</taxon>
        <taxon>Embryophyta</taxon>
        <taxon>Tracheophyta</taxon>
        <taxon>Spermatophyta</taxon>
        <taxon>Magnoliopsida</taxon>
        <taxon>eudicotyledons</taxon>
        <taxon>Gunneridae</taxon>
        <taxon>Pentapetalae</taxon>
        <taxon>rosids</taxon>
        <taxon>fabids</taxon>
        <taxon>Fagales</taxon>
        <taxon>Fagaceae</taxon>
        <taxon>Castanea</taxon>
    </lineage>
</organism>